<evidence type="ECO:0000313" key="3">
    <source>
        <dbReference type="Proteomes" id="UP000177555"/>
    </source>
</evidence>
<comment type="caution">
    <text evidence="2">The sequence shown here is derived from an EMBL/GenBank/DDBJ whole genome shotgun (WGS) entry which is preliminary data.</text>
</comment>
<protein>
    <submittedName>
        <fullName evidence="2">Uncharacterized protein</fullName>
    </submittedName>
</protein>
<accession>A0A1F5JGI4</accession>
<name>A0A1F5JGI4_9BACT</name>
<gene>
    <name evidence="2" type="ORF">A2867_04490</name>
</gene>
<reference evidence="2 3" key="1">
    <citation type="journal article" date="2016" name="Nat. Commun.">
        <title>Thousands of microbial genomes shed light on interconnected biogeochemical processes in an aquifer system.</title>
        <authorList>
            <person name="Anantharaman K."/>
            <person name="Brown C.T."/>
            <person name="Hug L.A."/>
            <person name="Sharon I."/>
            <person name="Castelle C.J."/>
            <person name="Probst A.J."/>
            <person name="Thomas B.C."/>
            <person name="Singh A."/>
            <person name="Wilkins M.J."/>
            <person name="Karaoz U."/>
            <person name="Brodie E.L."/>
            <person name="Williams K.H."/>
            <person name="Hubbard S.S."/>
            <person name="Banfield J.F."/>
        </authorList>
    </citation>
    <scope>NUCLEOTIDE SEQUENCE [LARGE SCALE GENOMIC DNA]</scope>
</reference>
<sequence>MSERKEDLPHQERRLDEELRAALAENSASVAPCIETQGKLIKLRDALYKEHIAPVEAELYDVRRTVLQYEETKKQIEAELKANQDVRDALKKRNELKSSGDGYHRRP</sequence>
<dbReference type="Proteomes" id="UP000177555">
    <property type="component" value="Unassembled WGS sequence"/>
</dbReference>
<keyword evidence="1" id="KW-0175">Coiled coil</keyword>
<evidence type="ECO:0000256" key="1">
    <source>
        <dbReference type="SAM" id="Coils"/>
    </source>
</evidence>
<organism evidence="2 3">
    <name type="scientific">Candidatus Daviesbacteria bacterium RIFCSPHIGHO2_01_FULL_40_11</name>
    <dbReference type="NCBI Taxonomy" id="1797762"/>
    <lineage>
        <taxon>Bacteria</taxon>
        <taxon>Candidatus Daviesiibacteriota</taxon>
    </lineage>
</organism>
<proteinExistence type="predicted"/>
<dbReference type="EMBL" id="MFCP01000031">
    <property type="protein sequence ID" value="OGE27744.1"/>
    <property type="molecule type" value="Genomic_DNA"/>
</dbReference>
<feature type="coiled-coil region" evidence="1">
    <location>
        <begin position="66"/>
        <end position="93"/>
    </location>
</feature>
<evidence type="ECO:0000313" key="2">
    <source>
        <dbReference type="EMBL" id="OGE27744.1"/>
    </source>
</evidence>
<dbReference type="AlphaFoldDB" id="A0A1F5JGI4"/>